<evidence type="ECO:0000313" key="1">
    <source>
        <dbReference type="EMBL" id="KAJ3549761.1"/>
    </source>
</evidence>
<proteinExistence type="predicted"/>
<evidence type="ECO:0000313" key="2">
    <source>
        <dbReference type="Proteomes" id="UP001148629"/>
    </source>
</evidence>
<protein>
    <submittedName>
        <fullName evidence="1">Uncharacterized protein</fullName>
    </submittedName>
</protein>
<accession>A0ACC1T056</accession>
<sequence>MGICSASSQTVLPYSREQVYDFVTNPHNWPLTYKGSGGIQQHLTLPLKLGDQWVEKVSLAENTYYSKWTLITAIRPWKWAFLQADGIGATDEAISDGVPGTTKIEYNFEEANVEVGGKTQRGCLFKRTLTIDLPRGGMIPEDLLVVCMRTSGIEGYHDAVARELAKVHGG</sequence>
<reference evidence="1" key="1">
    <citation type="submission" date="2022-08" db="EMBL/GenBank/DDBJ databases">
        <title>Genome Sequence of Fusarium decemcellulare.</title>
        <authorList>
            <person name="Buettner E."/>
        </authorList>
    </citation>
    <scope>NUCLEOTIDE SEQUENCE</scope>
    <source>
        <strain evidence="1">Babe19</strain>
    </source>
</reference>
<dbReference type="Proteomes" id="UP001148629">
    <property type="component" value="Unassembled WGS sequence"/>
</dbReference>
<comment type="caution">
    <text evidence="1">The sequence shown here is derived from an EMBL/GenBank/DDBJ whole genome shotgun (WGS) entry which is preliminary data.</text>
</comment>
<name>A0ACC1T056_9HYPO</name>
<gene>
    <name evidence="1" type="ORF">NM208_g340</name>
</gene>
<dbReference type="EMBL" id="JANRMS010000015">
    <property type="protein sequence ID" value="KAJ3549761.1"/>
    <property type="molecule type" value="Genomic_DNA"/>
</dbReference>
<organism evidence="1 2">
    <name type="scientific">Fusarium decemcellulare</name>
    <dbReference type="NCBI Taxonomy" id="57161"/>
    <lineage>
        <taxon>Eukaryota</taxon>
        <taxon>Fungi</taxon>
        <taxon>Dikarya</taxon>
        <taxon>Ascomycota</taxon>
        <taxon>Pezizomycotina</taxon>
        <taxon>Sordariomycetes</taxon>
        <taxon>Hypocreomycetidae</taxon>
        <taxon>Hypocreales</taxon>
        <taxon>Nectriaceae</taxon>
        <taxon>Fusarium</taxon>
        <taxon>Fusarium decemcellulare species complex</taxon>
    </lineage>
</organism>
<keyword evidence="2" id="KW-1185">Reference proteome</keyword>